<dbReference type="RefSeq" id="WP_176163308.1">
    <property type="nucleotide sequence ID" value="NZ_CP054929.1"/>
</dbReference>
<evidence type="ECO:0000256" key="4">
    <source>
        <dbReference type="SAM" id="MobiDB-lite"/>
    </source>
</evidence>
<dbReference type="InterPro" id="IPR013595">
    <property type="entry name" value="Pept_S33_TAP-like_C"/>
</dbReference>
<feature type="region of interest" description="Disordered" evidence="4">
    <location>
        <begin position="1"/>
        <end position="75"/>
    </location>
</feature>
<dbReference type="PANTHER" id="PTHR43248:SF29">
    <property type="entry name" value="TRIPEPTIDYL AMINOPEPTIDASE"/>
    <property type="match status" value="1"/>
</dbReference>
<dbReference type="EMBL" id="CP054929">
    <property type="protein sequence ID" value="QKW51591.1"/>
    <property type="molecule type" value="Genomic_DNA"/>
</dbReference>
<evidence type="ECO:0000256" key="3">
    <source>
        <dbReference type="ARBA" id="ARBA00022801"/>
    </source>
</evidence>
<dbReference type="AlphaFoldDB" id="A0A7H8NAY4"/>
<evidence type="ECO:0000256" key="2">
    <source>
        <dbReference type="ARBA" id="ARBA00022729"/>
    </source>
</evidence>
<organism evidence="7 8">
    <name type="scientific">Streptomyces buecherae</name>
    <dbReference type="NCBI Taxonomy" id="2763006"/>
    <lineage>
        <taxon>Bacteria</taxon>
        <taxon>Bacillati</taxon>
        <taxon>Actinomycetota</taxon>
        <taxon>Actinomycetes</taxon>
        <taxon>Kitasatosporales</taxon>
        <taxon>Streptomycetaceae</taxon>
        <taxon>Streptomyces</taxon>
    </lineage>
</organism>
<dbReference type="Gene3D" id="3.40.50.1820">
    <property type="entry name" value="alpha/beta hydrolase"/>
    <property type="match status" value="1"/>
</dbReference>
<reference evidence="7 8" key="1">
    <citation type="submission" date="2020-06" db="EMBL/GenBank/DDBJ databases">
        <title>Genome mining for natural products.</title>
        <authorList>
            <person name="Zhang B."/>
            <person name="Shi J."/>
            <person name="Ge H."/>
        </authorList>
    </citation>
    <scope>NUCLEOTIDE SEQUENCE [LARGE SCALE GENOMIC DNA]</scope>
    <source>
        <strain evidence="7 8">NA00687</strain>
    </source>
</reference>
<proteinExistence type="inferred from homology"/>
<keyword evidence="8" id="KW-1185">Reference proteome</keyword>
<evidence type="ECO:0000256" key="1">
    <source>
        <dbReference type="ARBA" id="ARBA00010088"/>
    </source>
</evidence>
<dbReference type="InterPro" id="IPR000073">
    <property type="entry name" value="AB_hydrolase_1"/>
</dbReference>
<feature type="domain" description="Peptidase S33 tripeptidyl aminopeptidase-like C-terminal" evidence="6">
    <location>
        <begin position="480"/>
        <end position="576"/>
    </location>
</feature>
<dbReference type="Pfam" id="PF00561">
    <property type="entry name" value="Abhydrolase_1"/>
    <property type="match status" value="1"/>
</dbReference>
<dbReference type="InterPro" id="IPR051601">
    <property type="entry name" value="Serine_prot/Carboxylest_S33"/>
</dbReference>
<dbReference type="Pfam" id="PF08386">
    <property type="entry name" value="Abhydrolase_4"/>
    <property type="match status" value="1"/>
</dbReference>
<accession>A0A7H8NAY4</accession>
<dbReference type="PANTHER" id="PTHR43248">
    <property type="entry name" value="2-SUCCINYL-6-HYDROXY-2,4-CYCLOHEXADIENE-1-CARBOXYLATE SYNTHASE"/>
    <property type="match status" value="1"/>
</dbReference>
<evidence type="ECO:0000259" key="5">
    <source>
        <dbReference type="Pfam" id="PF00561"/>
    </source>
</evidence>
<evidence type="ECO:0000259" key="6">
    <source>
        <dbReference type="Pfam" id="PF08386"/>
    </source>
</evidence>
<name>A0A7H8NAY4_9ACTN</name>
<dbReference type="GO" id="GO:0016787">
    <property type="term" value="F:hydrolase activity"/>
    <property type="evidence" value="ECO:0007669"/>
    <property type="project" value="UniProtKB-KW"/>
</dbReference>
<comment type="similarity">
    <text evidence="1">Belongs to the peptidase S33 family.</text>
</comment>
<feature type="compositionally biased region" description="Low complexity" evidence="4">
    <location>
        <begin position="49"/>
        <end position="66"/>
    </location>
</feature>
<protein>
    <submittedName>
        <fullName evidence="7">Alpha/beta fold hydrolase</fullName>
    </submittedName>
</protein>
<dbReference type="Proteomes" id="UP000509303">
    <property type="component" value="Chromosome"/>
</dbReference>
<evidence type="ECO:0000313" key="8">
    <source>
        <dbReference type="Proteomes" id="UP000509303"/>
    </source>
</evidence>
<gene>
    <name evidence="7" type="ORF">HUT08_21045</name>
</gene>
<feature type="domain" description="AB hydrolase-1" evidence="5">
    <location>
        <begin position="169"/>
        <end position="359"/>
    </location>
</feature>
<dbReference type="SUPFAM" id="SSF53474">
    <property type="entry name" value="alpha/beta-Hydrolases"/>
    <property type="match status" value="1"/>
</dbReference>
<evidence type="ECO:0000313" key="7">
    <source>
        <dbReference type="EMBL" id="QKW51591.1"/>
    </source>
</evidence>
<sequence length="589" mass="62515">MAYQQNENGRNPRGDGGPGARTERGPGGPEIQAGPGPEPVTKAGPGPEPASGTAATARAAAPASPHRPARRAVPRGRVARCAVPALGLVLAASLLGAANPAEAARPTEAPGARGGQALDWQRCAIEGADPRQECTTVRVPLDYARPNGRQIDIAVSRIRSEQPGDRRGALLLIPGGPGNSGLNGPSSKGQRLPSSVRGAYDLIGFDPRGVGRSTPVSCGLPHEQLATVNLRAWPDADGGLTGPVTRARTIAETCARDGGELARHISTRNEARDIDRVRRALGEDKLSAWGHSYGTYAGSVYARMFPDRTDRWVLDSNDDPNPRRVARQWQANYAVGVEDTFPAFATWATDPANGPVVADRPEQVRPLFLRLAAELDRDPLPWPGANPDRLTGNHLRQVMLDSLGSPARFAFLAQVINAVRTGGALPVPGTQPSDAFLRNNIAVAVATICNDVSWPRSLPTYERNVARDRARHPLTAGMPASVMPCAFWPYAPREPATRITDRGPANVLLVQNLRDVSTPHSGALRLRSAFGDRARMVSVDATGHGAYMAVDGNACGDRLVTDFLVTGRRPAHDVTCADAADIPSNRRAG</sequence>
<keyword evidence="3 7" id="KW-0378">Hydrolase</keyword>
<keyword evidence="2" id="KW-0732">Signal</keyword>
<dbReference type="InterPro" id="IPR029058">
    <property type="entry name" value="AB_hydrolase_fold"/>
</dbReference>